<dbReference type="Proteomes" id="UP000235025">
    <property type="component" value="Unassembled WGS sequence"/>
</dbReference>
<dbReference type="InterPro" id="IPR036804">
    <property type="entry name" value="CheR_N_sf"/>
</dbReference>
<gene>
    <name evidence="7" type="ORF">CEN50_12865</name>
</gene>
<keyword evidence="5" id="KW-0949">S-adenosyl-L-methionine</keyword>
<reference evidence="7 8" key="1">
    <citation type="submission" date="2017-07" db="EMBL/GenBank/DDBJ databases">
        <title>Genomes of Fischerella (Mastigocladus) sp. strains.</title>
        <authorList>
            <person name="Miller S.R."/>
        </authorList>
    </citation>
    <scope>NUCLEOTIDE SEQUENCE [LARGE SCALE GENOMIC DNA]</scope>
    <source>
        <strain evidence="7 8">CCMEE 5268</strain>
    </source>
</reference>
<dbReference type="InterPro" id="IPR000780">
    <property type="entry name" value="CheR_MeTrfase"/>
</dbReference>
<comment type="catalytic activity">
    <reaction evidence="1">
        <text>L-glutamyl-[protein] + S-adenosyl-L-methionine = [protein]-L-glutamate 5-O-methyl ester + S-adenosyl-L-homocysteine</text>
        <dbReference type="Rhea" id="RHEA:24452"/>
        <dbReference type="Rhea" id="RHEA-COMP:10208"/>
        <dbReference type="Rhea" id="RHEA-COMP:10311"/>
        <dbReference type="ChEBI" id="CHEBI:29973"/>
        <dbReference type="ChEBI" id="CHEBI:57856"/>
        <dbReference type="ChEBI" id="CHEBI:59789"/>
        <dbReference type="ChEBI" id="CHEBI:82795"/>
        <dbReference type="EC" id="2.1.1.80"/>
    </reaction>
</comment>
<protein>
    <recommendedName>
        <fullName evidence="2">protein-glutamate O-methyltransferase</fullName>
        <ecNumber evidence="2">2.1.1.80</ecNumber>
    </recommendedName>
</protein>
<evidence type="ECO:0000256" key="5">
    <source>
        <dbReference type="ARBA" id="ARBA00022691"/>
    </source>
</evidence>
<keyword evidence="4" id="KW-0808">Transferase</keyword>
<evidence type="ECO:0000313" key="8">
    <source>
        <dbReference type="Proteomes" id="UP000235025"/>
    </source>
</evidence>
<dbReference type="InterPro" id="IPR029063">
    <property type="entry name" value="SAM-dependent_MTases_sf"/>
</dbReference>
<accession>A0A2N6KFP4</accession>
<dbReference type="EMBL" id="NMQA01000143">
    <property type="protein sequence ID" value="PLZ98013.1"/>
    <property type="molecule type" value="Genomic_DNA"/>
</dbReference>
<dbReference type="GO" id="GO:0008983">
    <property type="term" value="F:protein-glutamate O-methyltransferase activity"/>
    <property type="evidence" value="ECO:0007669"/>
    <property type="project" value="UniProtKB-EC"/>
</dbReference>
<evidence type="ECO:0000256" key="4">
    <source>
        <dbReference type="ARBA" id="ARBA00022679"/>
    </source>
</evidence>
<dbReference type="EC" id="2.1.1.80" evidence="2"/>
<evidence type="ECO:0000256" key="2">
    <source>
        <dbReference type="ARBA" id="ARBA00012534"/>
    </source>
</evidence>
<dbReference type="InterPro" id="IPR022642">
    <property type="entry name" value="CheR_C"/>
</dbReference>
<proteinExistence type="predicted"/>
<dbReference type="InterPro" id="IPR050903">
    <property type="entry name" value="Bact_Chemotaxis_MeTrfase"/>
</dbReference>
<dbReference type="Pfam" id="PF01739">
    <property type="entry name" value="CheR"/>
    <property type="match status" value="1"/>
</dbReference>
<keyword evidence="3" id="KW-0489">Methyltransferase</keyword>
<name>A0A2N6KFP4_9CYAN</name>
<comment type="caution">
    <text evidence="7">The sequence shown here is derived from an EMBL/GenBank/DDBJ whole genome shotgun (WGS) entry which is preliminary data.</text>
</comment>
<dbReference type="PANTHER" id="PTHR24422">
    <property type="entry name" value="CHEMOTAXIS PROTEIN METHYLTRANSFERASE"/>
    <property type="match status" value="1"/>
</dbReference>
<sequence>MSEAENLSVELTEAFIRLITKHTGLKIRERERESLIQKIFLRMKALKIFSPEIYYKVLASHTIYSYVEWQKFIAILTNTESYFFRDKEQFKLLRNHIIPEIIQRQHHSKTIRFCSAGCSTGEEPYSLAIVLKELIPNLEEWNLMILGLDINKEALKKAKQGIYTAWSLRSLDIKTIQKYFIKFNNKYYLDEQIKRMVNFQYTNLVTDLFIHPYSDFRDIDLILCRNVFIYFEPTVIAKIVDKFYDTLQPLGYLITGHTELCGQKLSNFQTKLFPESLVYIKKVSKK</sequence>
<dbReference type="GO" id="GO:0032259">
    <property type="term" value="P:methylation"/>
    <property type="evidence" value="ECO:0007669"/>
    <property type="project" value="UniProtKB-KW"/>
</dbReference>
<dbReference type="Gene3D" id="3.40.50.150">
    <property type="entry name" value="Vaccinia Virus protein VP39"/>
    <property type="match status" value="1"/>
</dbReference>
<evidence type="ECO:0000256" key="3">
    <source>
        <dbReference type="ARBA" id="ARBA00022603"/>
    </source>
</evidence>
<dbReference type="SUPFAM" id="SSF53335">
    <property type="entry name" value="S-adenosyl-L-methionine-dependent methyltransferases"/>
    <property type="match status" value="1"/>
</dbReference>
<dbReference type="PANTHER" id="PTHR24422:SF10">
    <property type="entry name" value="CHEMOTAXIS PROTEIN METHYLTRANSFERASE 2"/>
    <property type="match status" value="1"/>
</dbReference>
<dbReference type="PRINTS" id="PR00996">
    <property type="entry name" value="CHERMTFRASE"/>
</dbReference>
<dbReference type="Gene3D" id="1.10.155.10">
    <property type="entry name" value="Chemotaxis receptor methyltransferase CheR, N-terminal domain"/>
    <property type="match status" value="1"/>
</dbReference>
<dbReference type="SUPFAM" id="SSF47757">
    <property type="entry name" value="Chemotaxis receptor methyltransferase CheR, N-terminal domain"/>
    <property type="match status" value="1"/>
</dbReference>
<dbReference type="SMART" id="SM00138">
    <property type="entry name" value="MeTrc"/>
    <property type="match status" value="1"/>
</dbReference>
<dbReference type="PROSITE" id="PS50123">
    <property type="entry name" value="CHER"/>
    <property type="match status" value="1"/>
</dbReference>
<dbReference type="RefSeq" id="WP_102172983.1">
    <property type="nucleotide sequence ID" value="NZ_NMQA01000143.1"/>
</dbReference>
<organism evidence="7 8">
    <name type="scientific">Fischerella thermalis CCMEE 5268</name>
    <dbReference type="NCBI Taxonomy" id="2019662"/>
    <lineage>
        <taxon>Bacteria</taxon>
        <taxon>Bacillati</taxon>
        <taxon>Cyanobacteriota</taxon>
        <taxon>Cyanophyceae</taxon>
        <taxon>Nostocales</taxon>
        <taxon>Hapalosiphonaceae</taxon>
        <taxon>Fischerella</taxon>
    </lineage>
</organism>
<evidence type="ECO:0000259" key="6">
    <source>
        <dbReference type="PROSITE" id="PS50123"/>
    </source>
</evidence>
<evidence type="ECO:0000313" key="7">
    <source>
        <dbReference type="EMBL" id="PLZ98013.1"/>
    </source>
</evidence>
<feature type="domain" description="CheR-type methyltransferase" evidence="6">
    <location>
        <begin position="1"/>
        <end position="286"/>
    </location>
</feature>
<dbReference type="AlphaFoldDB" id="A0A2N6KFP4"/>
<evidence type="ECO:0000256" key="1">
    <source>
        <dbReference type="ARBA" id="ARBA00001541"/>
    </source>
</evidence>